<gene>
    <name evidence="3" type="ORF">PISL3812_04381</name>
</gene>
<dbReference type="AlphaFoldDB" id="A0A0U1LVD1"/>
<evidence type="ECO:0000256" key="1">
    <source>
        <dbReference type="SAM" id="MobiDB-lite"/>
    </source>
</evidence>
<organism evidence="3 4">
    <name type="scientific">Talaromyces islandicus</name>
    <name type="common">Penicillium islandicum</name>
    <dbReference type="NCBI Taxonomy" id="28573"/>
    <lineage>
        <taxon>Eukaryota</taxon>
        <taxon>Fungi</taxon>
        <taxon>Dikarya</taxon>
        <taxon>Ascomycota</taxon>
        <taxon>Pezizomycotina</taxon>
        <taxon>Eurotiomycetes</taxon>
        <taxon>Eurotiomycetidae</taxon>
        <taxon>Eurotiales</taxon>
        <taxon>Trichocomaceae</taxon>
        <taxon>Talaromyces</taxon>
        <taxon>Talaromyces sect. Islandici</taxon>
    </lineage>
</organism>
<dbReference type="PANTHER" id="PTHR12323">
    <property type="entry name" value="SR-RELATED CTD ASSOCIATED FACTOR 6"/>
    <property type="match status" value="1"/>
</dbReference>
<dbReference type="InterPro" id="IPR008942">
    <property type="entry name" value="ENTH_VHS"/>
</dbReference>
<dbReference type="Pfam" id="PF04818">
    <property type="entry name" value="CID"/>
    <property type="match status" value="1"/>
</dbReference>
<feature type="compositionally biased region" description="Gly residues" evidence="1">
    <location>
        <begin position="534"/>
        <end position="544"/>
    </location>
</feature>
<evidence type="ECO:0000313" key="4">
    <source>
        <dbReference type="Proteomes" id="UP000054383"/>
    </source>
</evidence>
<dbReference type="OMA" id="NYQGQWP"/>
<dbReference type="InterPro" id="IPR006569">
    <property type="entry name" value="CID_dom"/>
</dbReference>
<name>A0A0U1LVD1_TALIS</name>
<dbReference type="GO" id="GO:0006874">
    <property type="term" value="P:intracellular calcium ion homeostasis"/>
    <property type="evidence" value="ECO:0007669"/>
    <property type="project" value="TreeGrafter"/>
</dbReference>
<accession>A0A0U1LVD1</accession>
<dbReference type="Proteomes" id="UP000054383">
    <property type="component" value="Unassembled WGS sequence"/>
</dbReference>
<feature type="compositionally biased region" description="Basic residues" evidence="1">
    <location>
        <begin position="392"/>
        <end position="406"/>
    </location>
</feature>
<dbReference type="PANTHER" id="PTHR12323:SF0">
    <property type="entry name" value="CALCIUM HOMEOSTASIS ENDOPLASMIC RETICULUM PROTEIN"/>
    <property type="match status" value="1"/>
</dbReference>
<reference evidence="3 4" key="1">
    <citation type="submission" date="2015-04" db="EMBL/GenBank/DDBJ databases">
        <authorList>
            <person name="Syromyatnikov M.Y."/>
            <person name="Popov V.N."/>
        </authorList>
    </citation>
    <scope>NUCLEOTIDE SEQUENCE [LARGE SCALE GENOMIC DNA]</scope>
    <source>
        <strain evidence="3">WF-38-12</strain>
    </source>
</reference>
<feature type="region of interest" description="Disordered" evidence="1">
    <location>
        <begin position="349"/>
        <end position="544"/>
    </location>
</feature>
<dbReference type="PROSITE" id="PS51391">
    <property type="entry name" value="CID"/>
    <property type="match status" value="1"/>
</dbReference>
<protein>
    <recommendedName>
        <fullName evidence="2">CID domain-containing protein</fullName>
    </recommendedName>
</protein>
<evidence type="ECO:0000313" key="3">
    <source>
        <dbReference type="EMBL" id="CRG87364.1"/>
    </source>
</evidence>
<feature type="domain" description="CID" evidence="2">
    <location>
        <begin position="37"/>
        <end position="203"/>
    </location>
</feature>
<dbReference type="EMBL" id="CVMT01000003">
    <property type="protein sequence ID" value="CRG87364.1"/>
    <property type="molecule type" value="Genomic_DNA"/>
</dbReference>
<sequence>MSPSSTVETTPAMAAHQLAIAKASFSAALLRPDPSTVPRDDISKFHALLDKALSHCSRTNVQTCKEWLLHHVVSSSNRANVLGKYLAALSESFKPTLLEDGKSQTGSRKLSGKRNRLHILYLLNDVFHHTKYHTNNGPGAFVTFSSALQPHVVELLGFAASYDRKKNPKHYRRLDQLLGVWSDHGYYSADYINKLREAVSNSESVEAIKASVGLTDDTTNIQPKNNRRDAPYVMPPTHGDSSTPYYDLPAGNFVPHIIPDSTAPIRPDIVKPLQFIPGPADQKLVGALKRFFNDVDRIYGSGDFELRENTEIDINELGQTIVRDEKSGDIIDGDTYYGWSRDFCVQMKKRKEKHSTRNRSRSDSYAADDRRRRRYSDSNSSEYSRRGDRMSRSRSRSHSRDRRRHSGSSPLRESYGRRSRSRSDSYSPRPATPHSSFPNPHVGHRQQHPPPPHSNPPYQNRPGFPPVFNGNMPPQNYNGSWPQGGPPPPPPPAPFAQGGQMFVPPGMAGFPPPYPPGSRQQLPPGSFPPPWQGGQQGDYNQGGW</sequence>
<feature type="compositionally biased region" description="Low complexity" evidence="1">
    <location>
        <begin position="495"/>
        <end position="509"/>
    </location>
</feature>
<dbReference type="STRING" id="28573.A0A0U1LVD1"/>
<keyword evidence="4" id="KW-1185">Reference proteome</keyword>
<dbReference type="Gene3D" id="1.25.40.90">
    <property type="match status" value="1"/>
</dbReference>
<feature type="compositionally biased region" description="Basic residues" evidence="1">
    <location>
        <begin position="349"/>
        <end position="359"/>
    </location>
</feature>
<feature type="compositionally biased region" description="Pro residues" evidence="1">
    <location>
        <begin position="484"/>
        <end position="494"/>
    </location>
</feature>
<proteinExistence type="predicted"/>
<evidence type="ECO:0000259" key="2">
    <source>
        <dbReference type="PROSITE" id="PS51391"/>
    </source>
</evidence>
<feature type="compositionally biased region" description="Polar residues" evidence="1">
    <location>
        <begin position="472"/>
        <end position="481"/>
    </location>
</feature>
<dbReference type="GO" id="GO:0048471">
    <property type="term" value="C:perinuclear region of cytoplasm"/>
    <property type="evidence" value="ECO:0007669"/>
    <property type="project" value="TreeGrafter"/>
</dbReference>
<dbReference type="OrthoDB" id="21470at2759"/>